<comment type="caution">
    <text evidence="4">The sequence shown here is derived from an EMBL/GenBank/DDBJ whole genome shotgun (WGS) entry which is preliminary data.</text>
</comment>
<gene>
    <name evidence="4" type="ORF">EYC80_001110</name>
</gene>
<keyword evidence="2" id="KW-0812">Transmembrane</keyword>
<dbReference type="AlphaFoldDB" id="A0A5N6K8B5"/>
<accession>A0A5N6K8B5</accession>
<keyword evidence="2" id="KW-0472">Membrane</keyword>
<evidence type="ECO:0000256" key="3">
    <source>
        <dbReference type="SAM" id="SignalP"/>
    </source>
</evidence>
<proteinExistence type="predicted"/>
<feature type="compositionally biased region" description="Pro residues" evidence="1">
    <location>
        <begin position="238"/>
        <end position="250"/>
    </location>
</feature>
<feature type="region of interest" description="Disordered" evidence="1">
    <location>
        <begin position="231"/>
        <end position="253"/>
    </location>
</feature>
<sequence length="276" mass="29500">MKLSIIGLFCGISILYVIPVRGQTYVSSTVWVVPDGNTADFSRTYTEGITLQVTWNSVLEGYQFSTLSNLCVTTWDYEVIQFSQLLTKNVNTNSSGTYDWTITIPANVLSTNAKYVLRLKDLSSMYNASSQEVSSTGFLIINGGSSSPASSIAKTSSTQTVSSASSTSFTSTVTAPPITSTAATSTSIPKFKGSDLSRGAKAGIAVGIFSAALLIAGSAYLFFRRRCRTKTPSHETPLYPPTDPSTPYEPPKQISTVYTSDIAEIGGHERAELPGS</sequence>
<name>A0A5N6K8B5_MONLA</name>
<evidence type="ECO:0000256" key="1">
    <source>
        <dbReference type="SAM" id="MobiDB-lite"/>
    </source>
</evidence>
<feature type="chain" id="PRO_5025021077" description="Mid2 domain-containing protein" evidence="3">
    <location>
        <begin position="23"/>
        <end position="276"/>
    </location>
</feature>
<keyword evidence="3" id="KW-0732">Signal</keyword>
<evidence type="ECO:0000313" key="4">
    <source>
        <dbReference type="EMBL" id="KAB8298966.1"/>
    </source>
</evidence>
<dbReference type="Proteomes" id="UP000326757">
    <property type="component" value="Unassembled WGS sequence"/>
</dbReference>
<dbReference type="OrthoDB" id="3689214at2759"/>
<feature type="signal peptide" evidence="3">
    <location>
        <begin position="1"/>
        <end position="22"/>
    </location>
</feature>
<organism evidence="4 5">
    <name type="scientific">Monilinia laxa</name>
    <name type="common">Brown rot fungus</name>
    <name type="synonym">Sclerotinia laxa</name>
    <dbReference type="NCBI Taxonomy" id="61186"/>
    <lineage>
        <taxon>Eukaryota</taxon>
        <taxon>Fungi</taxon>
        <taxon>Dikarya</taxon>
        <taxon>Ascomycota</taxon>
        <taxon>Pezizomycotina</taxon>
        <taxon>Leotiomycetes</taxon>
        <taxon>Helotiales</taxon>
        <taxon>Sclerotiniaceae</taxon>
        <taxon>Monilinia</taxon>
    </lineage>
</organism>
<evidence type="ECO:0008006" key="6">
    <source>
        <dbReference type="Google" id="ProtNLM"/>
    </source>
</evidence>
<protein>
    <recommendedName>
        <fullName evidence="6">Mid2 domain-containing protein</fullName>
    </recommendedName>
</protein>
<evidence type="ECO:0000256" key="2">
    <source>
        <dbReference type="SAM" id="Phobius"/>
    </source>
</evidence>
<evidence type="ECO:0000313" key="5">
    <source>
        <dbReference type="Proteomes" id="UP000326757"/>
    </source>
</evidence>
<reference evidence="4 5" key="1">
    <citation type="submission" date="2019-06" db="EMBL/GenBank/DDBJ databases">
        <title>Genome Sequence of the Brown Rot Fungal Pathogen Monilinia laxa.</title>
        <authorList>
            <person name="De Miccolis Angelini R.M."/>
            <person name="Landi L."/>
            <person name="Abate D."/>
            <person name="Pollastro S."/>
            <person name="Romanazzi G."/>
            <person name="Faretra F."/>
        </authorList>
    </citation>
    <scope>NUCLEOTIDE SEQUENCE [LARGE SCALE GENOMIC DNA]</scope>
    <source>
        <strain evidence="4 5">Mlax316</strain>
    </source>
</reference>
<dbReference type="EMBL" id="VIGI01000006">
    <property type="protein sequence ID" value="KAB8298966.1"/>
    <property type="molecule type" value="Genomic_DNA"/>
</dbReference>
<keyword evidence="2" id="KW-1133">Transmembrane helix</keyword>
<feature type="transmembrane region" description="Helical" evidence="2">
    <location>
        <begin position="202"/>
        <end position="223"/>
    </location>
</feature>
<keyword evidence="5" id="KW-1185">Reference proteome</keyword>